<name>A0ABT9TS27_PAENI</name>
<organism evidence="1 2">
    <name type="scientific">Paenarthrobacter nicotinovorans</name>
    <name type="common">Arthrobacter nicotinovorans</name>
    <dbReference type="NCBI Taxonomy" id="29320"/>
    <lineage>
        <taxon>Bacteria</taxon>
        <taxon>Bacillati</taxon>
        <taxon>Actinomycetota</taxon>
        <taxon>Actinomycetes</taxon>
        <taxon>Micrococcales</taxon>
        <taxon>Micrococcaceae</taxon>
        <taxon>Paenarthrobacter</taxon>
    </lineage>
</organism>
<comment type="caution">
    <text evidence="1">The sequence shown here is derived from an EMBL/GenBank/DDBJ whole genome shotgun (WGS) entry which is preliminary data.</text>
</comment>
<evidence type="ECO:0000313" key="1">
    <source>
        <dbReference type="EMBL" id="MDQ0104484.1"/>
    </source>
</evidence>
<sequence>MPMRILTREWFSQAPYDEEREDAGRQWLEARQSVRPALHSGAEKLIDVDVHDGVIDLLRQVEWGVVELRALIGDSQVGYEWLYARYLGATLSVVETGFGEAGTAFEMLGDELTSQDESFVHSVITWPRGEFDIEFAAVDLTFTPAGGEDRMALITREEPPNASINQ</sequence>
<keyword evidence="2" id="KW-1185">Reference proteome</keyword>
<dbReference type="RefSeq" id="WP_193590693.1">
    <property type="nucleotide sequence ID" value="NZ_JAUSSW010000017.1"/>
</dbReference>
<reference evidence="1 2" key="1">
    <citation type="submission" date="2023-07" db="EMBL/GenBank/DDBJ databases">
        <title>Sorghum-associated microbial communities from plants grown in Nebraska, USA.</title>
        <authorList>
            <person name="Schachtman D."/>
        </authorList>
    </citation>
    <scope>NUCLEOTIDE SEQUENCE [LARGE SCALE GENOMIC DNA]</scope>
    <source>
        <strain evidence="1 2">CC523</strain>
    </source>
</reference>
<gene>
    <name evidence="1" type="ORF">J2T10_004159</name>
</gene>
<proteinExistence type="predicted"/>
<dbReference type="EMBL" id="JAUSSW010000017">
    <property type="protein sequence ID" value="MDQ0104484.1"/>
    <property type="molecule type" value="Genomic_DNA"/>
</dbReference>
<dbReference type="Proteomes" id="UP001244563">
    <property type="component" value="Unassembled WGS sequence"/>
</dbReference>
<evidence type="ECO:0000313" key="2">
    <source>
        <dbReference type="Proteomes" id="UP001244563"/>
    </source>
</evidence>
<accession>A0ABT9TS27</accession>
<protein>
    <submittedName>
        <fullName evidence="1">Uncharacterized protein</fullName>
    </submittedName>
</protein>